<dbReference type="InterPro" id="IPR041286">
    <property type="entry name" value="MBG_2"/>
</dbReference>
<keyword evidence="2" id="KW-0472">Membrane</keyword>
<protein>
    <recommendedName>
        <fullName evidence="4">MBG domain-containing protein</fullName>
    </recommendedName>
</protein>
<feature type="compositionally biased region" description="Basic and acidic residues" evidence="1">
    <location>
        <begin position="93"/>
        <end position="103"/>
    </location>
</feature>
<feature type="region of interest" description="Disordered" evidence="1">
    <location>
        <begin position="1191"/>
        <end position="1290"/>
    </location>
</feature>
<gene>
    <name evidence="5" type="ORF">ETP43_10165</name>
</gene>
<feature type="domain" description="MBG" evidence="4">
    <location>
        <begin position="1009"/>
        <end position="1094"/>
    </location>
</feature>
<reference evidence="5 6" key="1">
    <citation type="submission" date="2019-01" db="EMBL/GenBank/DDBJ databases">
        <title>Blautia sp. nov. KGMB01111 isolated human feces.</title>
        <authorList>
            <person name="Park J.-E."/>
            <person name="Kim J.-S."/>
            <person name="Park S.-H."/>
        </authorList>
    </citation>
    <scope>NUCLEOTIDE SEQUENCE [LARGE SCALE GENOMIC DNA]</scope>
    <source>
        <strain evidence="5 6">KGMB01111</strain>
    </source>
</reference>
<evidence type="ECO:0000256" key="1">
    <source>
        <dbReference type="SAM" id="MobiDB-lite"/>
    </source>
</evidence>
<feature type="transmembrane region" description="Helical" evidence="2">
    <location>
        <begin position="1295"/>
        <end position="1315"/>
    </location>
</feature>
<evidence type="ECO:0000313" key="6">
    <source>
        <dbReference type="Proteomes" id="UP000290106"/>
    </source>
</evidence>
<keyword evidence="2" id="KW-1133">Transmembrane helix</keyword>
<organism evidence="5 6">
    <name type="scientific">Blautia faecicola</name>
    <dbReference type="NCBI Taxonomy" id="2509240"/>
    <lineage>
        <taxon>Bacteria</taxon>
        <taxon>Bacillati</taxon>
        <taxon>Bacillota</taxon>
        <taxon>Clostridia</taxon>
        <taxon>Lachnospirales</taxon>
        <taxon>Lachnospiraceae</taxon>
        <taxon>Blautia</taxon>
    </lineage>
</organism>
<proteinExistence type="predicted"/>
<feature type="compositionally biased region" description="Low complexity" evidence="1">
    <location>
        <begin position="104"/>
        <end position="116"/>
    </location>
</feature>
<dbReference type="EMBL" id="SDKC01000001">
    <property type="protein sequence ID" value="RXS75543.1"/>
    <property type="molecule type" value="Genomic_DNA"/>
</dbReference>
<dbReference type="RefSeq" id="WP_129257971.1">
    <property type="nucleotide sequence ID" value="NZ_SDKC01000001.1"/>
</dbReference>
<dbReference type="OrthoDB" id="9802773at2"/>
<dbReference type="Pfam" id="PF18676">
    <property type="entry name" value="MBG_2"/>
    <property type="match status" value="2"/>
</dbReference>
<feature type="compositionally biased region" description="Low complexity" evidence="1">
    <location>
        <begin position="1224"/>
        <end position="1250"/>
    </location>
</feature>
<feature type="compositionally biased region" description="Polar residues" evidence="1">
    <location>
        <begin position="67"/>
        <end position="92"/>
    </location>
</feature>
<evidence type="ECO:0000256" key="3">
    <source>
        <dbReference type="SAM" id="SignalP"/>
    </source>
</evidence>
<comment type="caution">
    <text evidence="5">The sequence shown here is derived from an EMBL/GenBank/DDBJ whole genome shotgun (WGS) entry which is preliminary data.</text>
</comment>
<feature type="compositionally biased region" description="Basic and acidic residues" evidence="1">
    <location>
        <begin position="1204"/>
        <end position="1222"/>
    </location>
</feature>
<keyword evidence="3" id="KW-0732">Signal</keyword>
<evidence type="ECO:0000313" key="5">
    <source>
        <dbReference type="EMBL" id="RXS75543.1"/>
    </source>
</evidence>
<feature type="domain" description="MBG" evidence="4">
    <location>
        <begin position="1100"/>
        <end position="1176"/>
    </location>
</feature>
<sequence>MKNQKYRKLLASVLVCSMILGNVPAAVYAESDVRMQEVQEQQQEEASVDTEGNGNVVDSEKDKDENTAGSNESVETSTNDATGKVTEGTQSTEQKEASQDAKSSDAAQSADTAPQSMSATQADTAEKTLEIHATDAVKGAGLLSKFNEWFGTATKYRYTQGEKQAEVSALNALTDYHFSAGSMTVEKYVNKGSVFKPKYVWETAGSVTVKIYYNVTFSITDLTEAGVQMDGADVTGTVKVYSDESKTFTVKQIEGYTTTVKTSETVMNPEADGTYKLSALTADTTISVVYEASEGVNIYVTTPSNGSIQVNGQTADRIRVGLNESYNVSAVPESGYAVENILVNGTPVENVTYQNQTATVTLNSGAVNDAEIQVTAETVACNLDAADAEVSYREGMSMDKVTQNIFDAVMGTESVPEVTLNNLTIEYDASLTGLGNWKALGYQPEWYEPTLHSFGKSTEKIRITYSGTEKYPSMSKTVIITLKDLREATTVSVNDGIMMKYQSTEMMDAVIRVLIAQNATVTDAEGNVIDTTADDFSYTPATDEWSAGEQEITVTYNGNDDYLSSSTTTVITIKKGDASVWVNSQNIKYGESFSQVFAADPADAVPIGMIVGIDGNGKTFVGFDVSNVVIKQQIPVIGTTIEIPLENAILTLVPSGKVKIGNLMTIINKLPNLGDNAGVISAVQKIVDAILKIYPAAADFEISFKRPTESGVYLAVGASTSQNYETAVGVGYLTIAPQTENVKLEFNNPLPEGCTLTYQEAQNFGFGGKAVQNGQTVTANVKAKYSGVANTGEVITCSEEPLREPGSYIETIYTIGGNYVAEPVIRCYTVKRAETEIRFDGADADNIYTVPYDGNPHGVTAGVYSGEERIAEASIIYMSSSGYKSEIPPTETGMYQVMASYAGSDKYKCIEAVYARLFIVQKEVTVTPDSCGPVYYRDTLPEFTYTVTDANENVLSAEEIATLGTISVVKTDPAETAGFYTLTTQIENANKNYKINCVDRTFEIRKRPVTVQTDSLEMTYGDTVPSVTYTVYDMDGTVAAPEKVNVAEDFPSLTFGIEGQEEGKYLAANQAYAITATGLENENFEVTYTAGTLTVQPRKLSVTIDPKQKTEGEEDPELTYVAARVTDEVTAQAAEENALVDGDELGITLTREAGEEPGFYDIYVNTAQMNSNYVLAQEPDGADKFEIVKKATDPDDNKPITPEEPDKNPEEPDKNPDNKDDENGGTNTPGNTDNNGGTATSGNTDNNGAGQDTVQENPTTGDTANSTINKVSNTANTAGSTTESKGVNTGDTSNVVMYLCMMAIALVAVAAGVIFKRRYRKQ</sequence>
<feature type="compositionally biased region" description="Polar residues" evidence="1">
    <location>
        <begin position="1252"/>
        <end position="1290"/>
    </location>
</feature>
<name>A0A4Q1RIL7_9FIRM</name>
<accession>A0A4Q1RIL7</accession>
<feature type="signal peptide" evidence="3">
    <location>
        <begin position="1"/>
        <end position="25"/>
    </location>
</feature>
<evidence type="ECO:0000259" key="4">
    <source>
        <dbReference type="Pfam" id="PF18676"/>
    </source>
</evidence>
<keyword evidence="6" id="KW-1185">Reference proteome</keyword>
<evidence type="ECO:0000256" key="2">
    <source>
        <dbReference type="SAM" id="Phobius"/>
    </source>
</evidence>
<feature type="chain" id="PRO_5020442713" description="MBG domain-containing protein" evidence="3">
    <location>
        <begin position="26"/>
        <end position="1322"/>
    </location>
</feature>
<dbReference type="Proteomes" id="UP000290106">
    <property type="component" value="Unassembled WGS sequence"/>
</dbReference>
<feature type="region of interest" description="Disordered" evidence="1">
    <location>
        <begin position="37"/>
        <end position="124"/>
    </location>
</feature>
<keyword evidence="2" id="KW-0812">Transmembrane</keyword>